<dbReference type="Pfam" id="PF01050">
    <property type="entry name" value="MannoseP_isomer"/>
    <property type="match status" value="1"/>
</dbReference>
<dbReference type="AlphaFoldDB" id="A0A1H9L7B8"/>
<evidence type="ECO:0000256" key="5">
    <source>
        <dbReference type="ARBA" id="ARBA00022741"/>
    </source>
</evidence>
<evidence type="ECO:0000256" key="6">
    <source>
        <dbReference type="ARBA" id="ARBA00023134"/>
    </source>
</evidence>
<dbReference type="PANTHER" id="PTHR46390">
    <property type="entry name" value="MANNOSE-1-PHOSPHATE GUANYLYLTRANSFERASE"/>
    <property type="match status" value="1"/>
</dbReference>
<keyword evidence="6" id="KW-0342">GTP-binding</keyword>
<evidence type="ECO:0000259" key="11">
    <source>
        <dbReference type="Pfam" id="PF22640"/>
    </source>
</evidence>
<dbReference type="PANTHER" id="PTHR46390:SF1">
    <property type="entry name" value="MANNOSE-1-PHOSPHATE GUANYLYLTRANSFERASE"/>
    <property type="match status" value="1"/>
</dbReference>
<dbReference type="CDD" id="cd02509">
    <property type="entry name" value="GDP-M1P_Guanylyltransferase"/>
    <property type="match status" value="1"/>
</dbReference>
<dbReference type="GO" id="GO:0009298">
    <property type="term" value="P:GDP-mannose biosynthetic process"/>
    <property type="evidence" value="ECO:0007669"/>
    <property type="project" value="TreeGrafter"/>
</dbReference>
<dbReference type="GO" id="GO:0004475">
    <property type="term" value="F:mannose-1-phosphate guanylyltransferase (GTP) activity"/>
    <property type="evidence" value="ECO:0007669"/>
    <property type="project" value="UniProtKB-EC"/>
</dbReference>
<dbReference type="Gene3D" id="2.60.120.10">
    <property type="entry name" value="Jelly Rolls"/>
    <property type="match status" value="1"/>
</dbReference>
<dbReference type="SUPFAM" id="SSF53448">
    <property type="entry name" value="Nucleotide-diphospho-sugar transferases"/>
    <property type="match status" value="1"/>
</dbReference>
<evidence type="ECO:0000256" key="3">
    <source>
        <dbReference type="ARBA" id="ARBA00022679"/>
    </source>
</evidence>
<dbReference type="InterPro" id="IPR029044">
    <property type="entry name" value="Nucleotide-diphossugar_trans"/>
</dbReference>
<evidence type="ECO:0000313" key="12">
    <source>
        <dbReference type="EMBL" id="SER07326.1"/>
    </source>
</evidence>
<dbReference type="Pfam" id="PF22640">
    <property type="entry name" value="ManC_GMP_beta-helix"/>
    <property type="match status" value="1"/>
</dbReference>
<dbReference type="Pfam" id="PF00483">
    <property type="entry name" value="NTP_transferase"/>
    <property type="match status" value="1"/>
</dbReference>
<evidence type="ECO:0000256" key="4">
    <source>
        <dbReference type="ARBA" id="ARBA00022695"/>
    </source>
</evidence>
<evidence type="ECO:0000256" key="8">
    <source>
        <dbReference type="RuleBase" id="RU004190"/>
    </source>
</evidence>
<dbReference type="InterPro" id="IPR014710">
    <property type="entry name" value="RmlC-like_jellyroll"/>
</dbReference>
<dbReference type="InterPro" id="IPR005835">
    <property type="entry name" value="NTP_transferase_dom"/>
</dbReference>
<evidence type="ECO:0000256" key="2">
    <source>
        <dbReference type="ARBA" id="ARBA00012387"/>
    </source>
</evidence>
<dbReference type="InterPro" id="IPR011051">
    <property type="entry name" value="RmlC_Cupin_sf"/>
</dbReference>
<dbReference type="FunFam" id="2.60.120.10:FF:000032">
    <property type="entry name" value="Mannose-1-phosphate guanylyltransferase/mannose-6-phosphate isomerase"/>
    <property type="match status" value="1"/>
</dbReference>
<comment type="similarity">
    <text evidence="1 8">Belongs to the mannose-6-phosphate isomerase type 2 family.</text>
</comment>
<dbReference type="Gene3D" id="3.90.550.10">
    <property type="entry name" value="Spore Coat Polysaccharide Biosynthesis Protein SpsA, Chain A"/>
    <property type="match status" value="1"/>
</dbReference>
<keyword evidence="3 12" id="KW-0808">Transferase</keyword>
<dbReference type="InterPro" id="IPR006375">
    <property type="entry name" value="Man1P_GuaTrfase/Man6P_Isoase"/>
</dbReference>
<gene>
    <name evidence="12" type="ORF">SAMN02982919_01686</name>
</gene>
<feature type="domain" description="MannoseP isomerase/GMP-like beta-helix" evidence="11">
    <location>
        <begin position="269"/>
        <end position="320"/>
    </location>
</feature>
<dbReference type="EC" id="2.7.7.13" evidence="2"/>
<dbReference type="Proteomes" id="UP000199766">
    <property type="component" value="Unassembled WGS sequence"/>
</dbReference>
<dbReference type="CDD" id="cd02213">
    <property type="entry name" value="cupin_PMI_typeII_C"/>
    <property type="match status" value="1"/>
</dbReference>
<name>A0A1H9L7B8_9BURK</name>
<dbReference type="STRING" id="180197.SAMN02982919_01686"/>
<comment type="catalytic activity">
    <reaction evidence="7">
        <text>alpha-D-mannose 1-phosphate + GTP + H(+) = GDP-alpha-D-mannose + diphosphate</text>
        <dbReference type="Rhea" id="RHEA:15229"/>
        <dbReference type="ChEBI" id="CHEBI:15378"/>
        <dbReference type="ChEBI" id="CHEBI:33019"/>
        <dbReference type="ChEBI" id="CHEBI:37565"/>
        <dbReference type="ChEBI" id="CHEBI:57527"/>
        <dbReference type="ChEBI" id="CHEBI:58409"/>
        <dbReference type="EC" id="2.7.7.13"/>
    </reaction>
</comment>
<dbReference type="SUPFAM" id="SSF51182">
    <property type="entry name" value="RmlC-like cupins"/>
    <property type="match status" value="1"/>
</dbReference>
<evidence type="ECO:0000256" key="7">
    <source>
        <dbReference type="ARBA" id="ARBA00047343"/>
    </source>
</evidence>
<dbReference type="InterPro" id="IPR049577">
    <property type="entry name" value="GMPP_N"/>
</dbReference>
<sequence>MTLPDGENLLQKTLRRAMNISGVTQALTVTNRNHYFQSRDAYADLGLPVSDWLLEPIGRNTAAAIACAALHCTATYGEDAILLVLPADHLIEDQDAFELAVNKAVLLAKKDRLVTFGISPIRPETGFGYIRMGDSLGEEGYSITQFVEKPNAEVAQSYIASGQYVWNSGMFCFQAKTVLAEFERHTPELFSQAQKCYTESVSEEKPITLSDRLFSELPDISFDYAVMEHTEKAAVVQGNFDWNDIGSWQAIANLGLADAFGNRSDAESLIIDSNNCYLRSEDRFIAAVGVDNLLVIDTADALLVAHRDRAQDVKQIAVQLKQKNHPLYRLHRTVHRPWGSYTVLEEGERFKIKRLVVKSGASLSSQLHYHRNEHWIVVSGTARISNGDVNRLLLTNQSTYIEAGTVHRLENPGLTDLVMIEVQSGEYLGEDDIVRFEDIYGRQ</sequence>
<reference evidence="12 13" key="1">
    <citation type="submission" date="2016-10" db="EMBL/GenBank/DDBJ databases">
        <authorList>
            <person name="de Groot N.N."/>
        </authorList>
    </citation>
    <scope>NUCLEOTIDE SEQUENCE [LARGE SCALE GENOMIC DNA]</scope>
    <source>
        <strain evidence="12 13">ATCC 35958</strain>
    </source>
</reference>
<evidence type="ECO:0000313" key="13">
    <source>
        <dbReference type="Proteomes" id="UP000199766"/>
    </source>
</evidence>
<protein>
    <recommendedName>
        <fullName evidence="2">mannose-1-phosphate guanylyltransferase</fullName>
        <ecNumber evidence="2">2.7.7.13</ecNumber>
    </recommendedName>
</protein>
<accession>A0A1H9L7B8</accession>
<dbReference type="InterPro" id="IPR051161">
    <property type="entry name" value="Mannose-6P_isomerase_type2"/>
</dbReference>
<evidence type="ECO:0000259" key="9">
    <source>
        <dbReference type="Pfam" id="PF00483"/>
    </source>
</evidence>
<dbReference type="GO" id="GO:0005525">
    <property type="term" value="F:GTP binding"/>
    <property type="evidence" value="ECO:0007669"/>
    <property type="project" value="UniProtKB-KW"/>
</dbReference>
<feature type="domain" description="Mannose-6-phosphate isomerase type II C-terminal" evidence="10">
    <location>
        <begin position="326"/>
        <end position="438"/>
    </location>
</feature>
<feature type="domain" description="Nucleotidyl transferase" evidence="9">
    <location>
        <begin position="6"/>
        <end position="253"/>
    </location>
</feature>
<keyword evidence="4 12" id="KW-0548">Nucleotidyltransferase</keyword>
<keyword evidence="5" id="KW-0547">Nucleotide-binding</keyword>
<dbReference type="InterPro" id="IPR054566">
    <property type="entry name" value="ManC/GMP-like_b-helix"/>
</dbReference>
<dbReference type="EMBL" id="FOGD01000004">
    <property type="protein sequence ID" value="SER07326.1"/>
    <property type="molecule type" value="Genomic_DNA"/>
</dbReference>
<evidence type="ECO:0000259" key="10">
    <source>
        <dbReference type="Pfam" id="PF01050"/>
    </source>
</evidence>
<dbReference type="GO" id="GO:0000271">
    <property type="term" value="P:polysaccharide biosynthetic process"/>
    <property type="evidence" value="ECO:0007669"/>
    <property type="project" value="InterPro"/>
</dbReference>
<keyword evidence="13" id="KW-1185">Reference proteome</keyword>
<proteinExistence type="inferred from homology"/>
<organism evidence="12 13">
    <name type="scientific">Giesbergeria anulus</name>
    <dbReference type="NCBI Taxonomy" id="180197"/>
    <lineage>
        <taxon>Bacteria</taxon>
        <taxon>Pseudomonadati</taxon>
        <taxon>Pseudomonadota</taxon>
        <taxon>Betaproteobacteria</taxon>
        <taxon>Burkholderiales</taxon>
        <taxon>Comamonadaceae</taxon>
        <taxon>Giesbergeria</taxon>
    </lineage>
</organism>
<dbReference type="NCBIfam" id="TIGR01479">
    <property type="entry name" value="GMP_PMI"/>
    <property type="match status" value="1"/>
</dbReference>
<dbReference type="InterPro" id="IPR001538">
    <property type="entry name" value="Man6P_isomerase-2_C"/>
</dbReference>
<evidence type="ECO:0000256" key="1">
    <source>
        <dbReference type="ARBA" id="ARBA00006115"/>
    </source>
</evidence>